<evidence type="ECO:0000313" key="4">
    <source>
        <dbReference type="Proteomes" id="UP001596496"/>
    </source>
</evidence>
<sequence>MEEDDARAEVSAVRRGAMRLARRLRAERPEGVLSSAKLSVLSHLYHRGGMTPKAIAELERVQAQSMTRVLAELQREGLVARERDPGDGRQSLITLRPEGMAALVRDMSYRDAWLGRAMEHHLSPAERRILHLAGELMERLAEADLPPGPTPSHSPSESTIQATGPA</sequence>
<dbReference type="PANTHER" id="PTHR39515">
    <property type="entry name" value="CONSERVED PROTEIN"/>
    <property type="match status" value="1"/>
</dbReference>
<evidence type="ECO:0000256" key="1">
    <source>
        <dbReference type="SAM" id="MobiDB-lite"/>
    </source>
</evidence>
<dbReference type="EMBL" id="JBHTCG010000004">
    <property type="protein sequence ID" value="MFC7382168.1"/>
    <property type="molecule type" value="Genomic_DNA"/>
</dbReference>
<dbReference type="Pfam" id="PF01047">
    <property type="entry name" value="MarR"/>
    <property type="match status" value="1"/>
</dbReference>
<organism evidence="3 4">
    <name type="scientific">Sphaerisporangium rhizosphaerae</name>
    <dbReference type="NCBI Taxonomy" id="2269375"/>
    <lineage>
        <taxon>Bacteria</taxon>
        <taxon>Bacillati</taxon>
        <taxon>Actinomycetota</taxon>
        <taxon>Actinomycetes</taxon>
        <taxon>Streptosporangiales</taxon>
        <taxon>Streptosporangiaceae</taxon>
        <taxon>Sphaerisporangium</taxon>
    </lineage>
</organism>
<dbReference type="Gene3D" id="1.10.287.100">
    <property type="match status" value="1"/>
</dbReference>
<dbReference type="InterPro" id="IPR052526">
    <property type="entry name" value="HTH-type_Bedaq_tolerance"/>
</dbReference>
<keyword evidence="4" id="KW-1185">Reference proteome</keyword>
<dbReference type="SMART" id="SM00347">
    <property type="entry name" value="HTH_MARR"/>
    <property type="match status" value="1"/>
</dbReference>
<dbReference type="Proteomes" id="UP001596496">
    <property type="component" value="Unassembled WGS sequence"/>
</dbReference>
<feature type="region of interest" description="Disordered" evidence="1">
    <location>
        <begin position="140"/>
        <end position="166"/>
    </location>
</feature>
<proteinExistence type="predicted"/>
<dbReference type="InterPro" id="IPR000835">
    <property type="entry name" value="HTH_MarR-typ"/>
</dbReference>
<reference evidence="4" key="1">
    <citation type="journal article" date="2019" name="Int. J. Syst. Evol. Microbiol.">
        <title>The Global Catalogue of Microorganisms (GCM) 10K type strain sequencing project: providing services to taxonomists for standard genome sequencing and annotation.</title>
        <authorList>
            <consortium name="The Broad Institute Genomics Platform"/>
            <consortium name="The Broad Institute Genome Sequencing Center for Infectious Disease"/>
            <person name="Wu L."/>
            <person name="Ma J."/>
        </authorList>
    </citation>
    <scope>NUCLEOTIDE SEQUENCE [LARGE SCALE GENOMIC DNA]</scope>
    <source>
        <strain evidence="4">CECT 7649</strain>
    </source>
</reference>
<name>A0ABW2NXN1_9ACTN</name>
<evidence type="ECO:0000313" key="3">
    <source>
        <dbReference type="EMBL" id="MFC7382168.1"/>
    </source>
</evidence>
<feature type="domain" description="HTH marR-type" evidence="2">
    <location>
        <begin position="1"/>
        <end position="142"/>
    </location>
</feature>
<dbReference type="InterPro" id="IPR036388">
    <property type="entry name" value="WH-like_DNA-bd_sf"/>
</dbReference>
<accession>A0ABW2NXN1</accession>
<dbReference type="Gene3D" id="1.10.10.10">
    <property type="entry name" value="Winged helix-like DNA-binding domain superfamily/Winged helix DNA-binding domain"/>
    <property type="match status" value="1"/>
</dbReference>
<dbReference type="InterPro" id="IPR036390">
    <property type="entry name" value="WH_DNA-bd_sf"/>
</dbReference>
<protein>
    <submittedName>
        <fullName evidence="3">MarR family winged helix-turn-helix transcriptional regulator</fullName>
    </submittedName>
</protein>
<feature type="compositionally biased region" description="Polar residues" evidence="1">
    <location>
        <begin position="153"/>
        <end position="166"/>
    </location>
</feature>
<evidence type="ECO:0000259" key="2">
    <source>
        <dbReference type="PROSITE" id="PS50995"/>
    </source>
</evidence>
<dbReference type="PROSITE" id="PS50995">
    <property type="entry name" value="HTH_MARR_2"/>
    <property type="match status" value="1"/>
</dbReference>
<dbReference type="PANTHER" id="PTHR39515:SF2">
    <property type="entry name" value="HTH-TYPE TRANSCRIPTIONAL REGULATOR RV0880"/>
    <property type="match status" value="1"/>
</dbReference>
<dbReference type="SUPFAM" id="SSF46785">
    <property type="entry name" value="Winged helix' DNA-binding domain"/>
    <property type="match status" value="1"/>
</dbReference>
<dbReference type="RefSeq" id="WP_380825320.1">
    <property type="nucleotide sequence ID" value="NZ_JBHTCG010000004.1"/>
</dbReference>
<gene>
    <name evidence="3" type="ORF">ACFQSB_08115</name>
</gene>
<comment type="caution">
    <text evidence="3">The sequence shown here is derived from an EMBL/GenBank/DDBJ whole genome shotgun (WGS) entry which is preliminary data.</text>
</comment>